<evidence type="ECO:0000256" key="3">
    <source>
        <dbReference type="ARBA" id="ARBA00023242"/>
    </source>
</evidence>
<dbReference type="PROSITE" id="PS50960">
    <property type="entry name" value="HTH_PSQ"/>
    <property type="match status" value="1"/>
</dbReference>
<name>A0AAV8ZQA5_9CUCU</name>
<dbReference type="InterPro" id="IPR007889">
    <property type="entry name" value="HTH_Psq"/>
</dbReference>
<keyword evidence="3 4" id="KW-0539">Nucleus</keyword>
<evidence type="ECO:0000313" key="7">
    <source>
        <dbReference type="EMBL" id="KAJ8968823.1"/>
    </source>
</evidence>
<evidence type="ECO:0000259" key="6">
    <source>
        <dbReference type="PROSITE" id="PS51253"/>
    </source>
</evidence>
<evidence type="ECO:0000259" key="5">
    <source>
        <dbReference type="PROSITE" id="PS50960"/>
    </source>
</evidence>
<reference evidence="7" key="1">
    <citation type="journal article" date="2023" name="Insect Mol. Biol.">
        <title>Genome sequencing provides insights into the evolution of gene families encoding plant cell wall-degrading enzymes in longhorned beetles.</title>
        <authorList>
            <person name="Shin N.R."/>
            <person name="Okamura Y."/>
            <person name="Kirsch R."/>
            <person name="Pauchet Y."/>
        </authorList>
    </citation>
    <scope>NUCLEOTIDE SEQUENCE</scope>
    <source>
        <strain evidence="7">RBIC_L_NR</strain>
    </source>
</reference>
<dbReference type="SUPFAM" id="SSF46689">
    <property type="entry name" value="Homeodomain-like"/>
    <property type="match status" value="1"/>
</dbReference>
<evidence type="ECO:0000313" key="8">
    <source>
        <dbReference type="Proteomes" id="UP001162156"/>
    </source>
</evidence>
<evidence type="ECO:0008006" key="9">
    <source>
        <dbReference type="Google" id="ProtNLM"/>
    </source>
</evidence>
<evidence type="ECO:0000256" key="4">
    <source>
        <dbReference type="PROSITE-ProRule" id="PRU00320"/>
    </source>
</evidence>
<dbReference type="Proteomes" id="UP001162156">
    <property type="component" value="Unassembled WGS sequence"/>
</dbReference>
<dbReference type="EMBL" id="JANEYF010000649">
    <property type="protein sequence ID" value="KAJ8968823.1"/>
    <property type="molecule type" value="Genomic_DNA"/>
</dbReference>
<accession>A0AAV8ZQA5</accession>
<feature type="domain" description="HTH psq-type" evidence="5">
    <location>
        <begin position="1"/>
        <end position="52"/>
    </location>
</feature>
<protein>
    <recommendedName>
        <fullName evidence="9">HTH CENPB-type domain-containing protein</fullName>
    </recommendedName>
</protein>
<keyword evidence="8" id="KW-1185">Reference proteome</keyword>
<dbReference type="Pfam" id="PF03184">
    <property type="entry name" value="DDE_1"/>
    <property type="match status" value="1"/>
</dbReference>
<dbReference type="InterPro" id="IPR006600">
    <property type="entry name" value="HTH_CenpB_DNA-bd_dom"/>
</dbReference>
<dbReference type="PROSITE" id="PS51253">
    <property type="entry name" value="HTH_CENPB"/>
    <property type="match status" value="1"/>
</dbReference>
<dbReference type="Gene3D" id="1.10.10.60">
    <property type="entry name" value="Homeodomain-like"/>
    <property type="match status" value="1"/>
</dbReference>
<comment type="caution">
    <text evidence="7">The sequence shown here is derived from an EMBL/GenBank/DDBJ whole genome shotgun (WGS) entry which is preliminary data.</text>
</comment>
<dbReference type="GO" id="GO:0005634">
    <property type="term" value="C:nucleus"/>
    <property type="evidence" value="ECO:0007669"/>
    <property type="project" value="UniProtKB-SubCell"/>
</dbReference>
<organism evidence="7 8">
    <name type="scientific">Rhamnusium bicolor</name>
    <dbReference type="NCBI Taxonomy" id="1586634"/>
    <lineage>
        <taxon>Eukaryota</taxon>
        <taxon>Metazoa</taxon>
        <taxon>Ecdysozoa</taxon>
        <taxon>Arthropoda</taxon>
        <taxon>Hexapoda</taxon>
        <taxon>Insecta</taxon>
        <taxon>Pterygota</taxon>
        <taxon>Neoptera</taxon>
        <taxon>Endopterygota</taxon>
        <taxon>Coleoptera</taxon>
        <taxon>Polyphaga</taxon>
        <taxon>Cucujiformia</taxon>
        <taxon>Chrysomeloidea</taxon>
        <taxon>Cerambycidae</taxon>
        <taxon>Lepturinae</taxon>
        <taxon>Rhagiini</taxon>
        <taxon>Rhamnusium</taxon>
    </lineage>
</organism>
<evidence type="ECO:0000256" key="1">
    <source>
        <dbReference type="ARBA" id="ARBA00004123"/>
    </source>
</evidence>
<sequence length="334" mass="38765">MPSVKQIKKYSIEDMQHALDAVRRGVSVSSASKQYKIPRITLLYKAKGKYAVNCRMGPETTLTSIEEDILVKWLLSIADAGFPAIRVQLLDSVQIIMQKLDRPNKFKNNRPGKKWFSCFLNRRPQLSERLTQNLTKSRSEVNEEKLRKWFDEIKDYVKSKKLEDVFEDPKRIFNTDETAFFLSPKGIKCLVRKGWMTGQSFYEFVTNIFHPWIVANNVKVPVALFVDGHSSHLTMELSNFCVENQIELIALYPNATHILQPLDVSVFHPLKNGWKKGIQKFKMDNEGRKLKRGNFGPLLKVVMEQSIKPDIITNGFRAWFIPSRQQWNTLPQIF</sequence>
<dbReference type="PANTHER" id="PTHR19303:SF74">
    <property type="entry name" value="POGO TRANSPOSABLE ELEMENT WITH KRAB DOMAIN"/>
    <property type="match status" value="1"/>
</dbReference>
<evidence type="ECO:0000256" key="2">
    <source>
        <dbReference type="ARBA" id="ARBA00023125"/>
    </source>
</evidence>
<feature type="domain" description="HTH CENPB-type" evidence="6">
    <location>
        <begin position="54"/>
        <end position="129"/>
    </location>
</feature>
<dbReference type="PANTHER" id="PTHR19303">
    <property type="entry name" value="TRANSPOSON"/>
    <property type="match status" value="1"/>
</dbReference>
<dbReference type="InterPro" id="IPR050863">
    <property type="entry name" value="CenT-Element_Derived"/>
</dbReference>
<proteinExistence type="predicted"/>
<dbReference type="InterPro" id="IPR004875">
    <property type="entry name" value="DDE_SF_endonuclease_dom"/>
</dbReference>
<feature type="DNA-binding region" description="H-T-H motif" evidence="4">
    <location>
        <begin position="28"/>
        <end position="48"/>
    </location>
</feature>
<dbReference type="GO" id="GO:0003677">
    <property type="term" value="F:DNA binding"/>
    <property type="evidence" value="ECO:0007669"/>
    <property type="project" value="UniProtKB-UniRule"/>
</dbReference>
<dbReference type="InterPro" id="IPR009057">
    <property type="entry name" value="Homeodomain-like_sf"/>
</dbReference>
<keyword evidence="2 4" id="KW-0238">DNA-binding</keyword>
<comment type="subcellular location">
    <subcellularLocation>
        <location evidence="1 4">Nucleus</location>
    </subcellularLocation>
</comment>
<gene>
    <name evidence="7" type="ORF">NQ314_002085</name>
</gene>
<dbReference type="Pfam" id="PF05225">
    <property type="entry name" value="HTH_psq"/>
    <property type="match status" value="1"/>
</dbReference>
<dbReference type="AlphaFoldDB" id="A0AAV8ZQA5"/>